<keyword evidence="2" id="KW-1185">Reference proteome</keyword>
<accession>A0ABN3QB19</accession>
<dbReference type="RefSeq" id="WP_344567658.1">
    <property type="nucleotide sequence ID" value="NZ_BAAARJ010000012.1"/>
</dbReference>
<evidence type="ECO:0008006" key="3">
    <source>
        <dbReference type="Google" id="ProtNLM"/>
    </source>
</evidence>
<name>A0ABN3QB19_9ACTN</name>
<proteinExistence type="predicted"/>
<sequence length="53" mass="5794">MLARFTGPETAARLDALLEGMIMHAPLAMEPESRERTRAAIVRTVIPDGEAET</sequence>
<protein>
    <recommendedName>
        <fullName evidence="3">TetR family transcriptional regulator</fullName>
    </recommendedName>
</protein>
<evidence type="ECO:0000313" key="2">
    <source>
        <dbReference type="Proteomes" id="UP001501447"/>
    </source>
</evidence>
<comment type="caution">
    <text evidence="1">The sequence shown here is derived from an EMBL/GenBank/DDBJ whole genome shotgun (WGS) entry which is preliminary data.</text>
</comment>
<evidence type="ECO:0000313" key="1">
    <source>
        <dbReference type="EMBL" id="GAA2621601.1"/>
    </source>
</evidence>
<dbReference type="Proteomes" id="UP001501447">
    <property type="component" value="Unassembled WGS sequence"/>
</dbReference>
<gene>
    <name evidence="1" type="ORF">GCM10009863_39610</name>
</gene>
<reference evidence="1 2" key="1">
    <citation type="journal article" date="2019" name="Int. J. Syst. Evol. Microbiol.">
        <title>The Global Catalogue of Microorganisms (GCM) 10K type strain sequencing project: providing services to taxonomists for standard genome sequencing and annotation.</title>
        <authorList>
            <consortium name="The Broad Institute Genomics Platform"/>
            <consortium name="The Broad Institute Genome Sequencing Center for Infectious Disease"/>
            <person name="Wu L."/>
            <person name="Ma J."/>
        </authorList>
    </citation>
    <scope>NUCLEOTIDE SEQUENCE [LARGE SCALE GENOMIC DNA]</scope>
    <source>
        <strain evidence="1 2">JCM 16373</strain>
    </source>
</reference>
<dbReference type="Gene3D" id="1.10.357.10">
    <property type="entry name" value="Tetracycline Repressor, domain 2"/>
    <property type="match status" value="1"/>
</dbReference>
<dbReference type="EMBL" id="BAAARJ010000012">
    <property type="protein sequence ID" value="GAA2621601.1"/>
    <property type="molecule type" value="Genomic_DNA"/>
</dbReference>
<organism evidence="1 2">
    <name type="scientific">Streptomyces axinellae</name>
    <dbReference type="NCBI Taxonomy" id="552788"/>
    <lineage>
        <taxon>Bacteria</taxon>
        <taxon>Bacillati</taxon>
        <taxon>Actinomycetota</taxon>
        <taxon>Actinomycetes</taxon>
        <taxon>Kitasatosporales</taxon>
        <taxon>Streptomycetaceae</taxon>
        <taxon>Streptomyces</taxon>
    </lineage>
</organism>